<evidence type="ECO:0000313" key="3">
    <source>
        <dbReference type="Proteomes" id="UP000011599"/>
    </source>
</evidence>
<protein>
    <submittedName>
        <fullName evidence="2">Uncharacterized protein</fullName>
    </submittedName>
</protein>
<proteinExistence type="predicted"/>
<reference evidence="2 3" key="1">
    <citation type="journal article" date="2014" name="PLoS Genet.">
        <title>Phylogenetically driven sequencing of extremely halophilic archaea reveals strategies for static and dynamic osmo-response.</title>
        <authorList>
            <person name="Becker E.A."/>
            <person name="Seitzer P.M."/>
            <person name="Tritt A."/>
            <person name="Larsen D."/>
            <person name="Krusor M."/>
            <person name="Yao A.I."/>
            <person name="Wu D."/>
            <person name="Madern D."/>
            <person name="Eisen J.A."/>
            <person name="Darling A.E."/>
            <person name="Facciotti M.T."/>
        </authorList>
    </citation>
    <scope>NUCLEOTIDE SEQUENCE [LARGE SCALE GENOMIC DNA]</scope>
    <source>
        <strain evidence="2 3">GA33</strain>
    </source>
</reference>
<feature type="compositionally biased region" description="Low complexity" evidence="1">
    <location>
        <begin position="1"/>
        <end position="14"/>
    </location>
</feature>
<name>L9VQ65_9EURY</name>
<keyword evidence="3" id="KW-1185">Reference proteome</keyword>
<evidence type="ECO:0000313" key="2">
    <source>
        <dbReference type="EMBL" id="ELY38383.1"/>
    </source>
</evidence>
<feature type="region of interest" description="Disordered" evidence="1">
    <location>
        <begin position="1"/>
        <end position="42"/>
    </location>
</feature>
<dbReference type="AlphaFoldDB" id="L9VQ65"/>
<evidence type="ECO:0000256" key="1">
    <source>
        <dbReference type="SAM" id="MobiDB-lite"/>
    </source>
</evidence>
<feature type="compositionally biased region" description="Polar residues" evidence="1">
    <location>
        <begin position="31"/>
        <end position="42"/>
    </location>
</feature>
<feature type="compositionally biased region" description="Basic and acidic residues" evidence="1">
    <location>
        <begin position="16"/>
        <end position="30"/>
    </location>
</feature>
<gene>
    <name evidence="2" type="ORF">C496_17212</name>
</gene>
<comment type="caution">
    <text evidence="2">The sequence shown here is derived from an EMBL/GenBank/DDBJ whole genome shotgun (WGS) entry which is preliminary data.</text>
</comment>
<feature type="region of interest" description="Disordered" evidence="1">
    <location>
        <begin position="66"/>
        <end position="92"/>
    </location>
</feature>
<organism evidence="2 3">
    <name type="scientific">Natronorubrum tibetense GA33</name>
    <dbReference type="NCBI Taxonomy" id="1114856"/>
    <lineage>
        <taxon>Archaea</taxon>
        <taxon>Methanobacteriati</taxon>
        <taxon>Methanobacteriota</taxon>
        <taxon>Stenosarchaea group</taxon>
        <taxon>Halobacteria</taxon>
        <taxon>Halobacteriales</taxon>
        <taxon>Natrialbaceae</taxon>
        <taxon>Natronorubrum</taxon>
    </lineage>
</organism>
<dbReference type="Proteomes" id="UP000011599">
    <property type="component" value="Unassembled WGS sequence"/>
</dbReference>
<accession>L9VQ65</accession>
<sequence>MVGADVVRPPLSSRSNRRDPSSRVTIDHTSSRQSAGFGSNSLSKRTELRRAAVCRAICDRSPLTLRDDLLRGSDNGAPGTGAEWIGPANGYR</sequence>
<dbReference type="EMBL" id="AOHW01000042">
    <property type="protein sequence ID" value="ELY38383.1"/>
    <property type="molecule type" value="Genomic_DNA"/>
</dbReference>